<dbReference type="Pfam" id="PF12986">
    <property type="entry name" value="DUF3870"/>
    <property type="match status" value="1"/>
</dbReference>
<evidence type="ECO:0000313" key="3">
    <source>
        <dbReference type="Proteomes" id="UP000239706"/>
    </source>
</evidence>
<proteinExistence type="predicted"/>
<dbReference type="InterPro" id="IPR024617">
    <property type="entry name" value="DUF3870"/>
</dbReference>
<sequence>MNYGKNTIYITGISRSNSTDPITIMYNCFFLGVIVNKDDGTIIDITCNTISNSTTDFIRSILVGYNFLNDLEVMINEIHERFLGTAQKALTVALKDAHNKFLIEIKKHNKLDKS</sequence>
<feature type="domain" description="DUF3870" evidence="1">
    <location>
        <begin position="9"/>
        <end position="101"/>
    </location>
</feature>
<dbReference type="EMBL" id="PVXO01000002">
    <property type="protein sequence ID" value="PRR80859.1"/>
    <property type="molecule type" value="Genomic_DNA"/>
</dbReference>
<protein>
    <recommendedName>
        <fullName evidence="1">DUF3870 domain-containing protein</fullName>
    </recommendedName>
</protein>
<accession>A0A2T0BAE1</accession>
<evidence type="ECO:0000259" key="1">
    <source>
        <dbReference type="Pfam" id="PF12986"/>
    </source>
</evidence>
<keyword evidence="3" id="KW-1185">Reference proteome</keyword>
<evidence type="ECO:0000313" key="2">
    <source>
        <dbReference type="EMBL" id="PRR80859.1"/>
    </source>
</evidence>
<name>A0A2T0BAE1_9CLOT</name>
<dbReference type="OrthoDB" id="88363at2"/>
<organism evidence="2 3">
    <name type="scientific">Clostridium liquoris</name>
    <dbReference type="NCBI Taxonomy" id="1289519"/>
    <lineage>
        <taxon>Bacteria</taxon>
        <taxon>Bacillati</taxon>
        <taxon>Bacillota</taxon>
        <taxon>Clostridia</taxon>
        <taxon>Eubacteriales</taxon>
        <taxon>Clostridiaceae</taxon>
        <taxon>Clostridium</taxon>
    </lineage>
</organism>
<dbReference type="AlphaFoldDB" id="A0A2T0BAE1"/>
<dbReference type="RefSeq" id="WP_106062277.1">
    <property type="nucleotide sequence ID" value="NZ_PVXO01000002.1"/>
</dbReference>
<reference evidence="2 3" key="1">
    <citation type="submission" date="2018-03" db="EMBL/GenBank/DDBJ databases">
        <title>Genome sequence of Clostridium liquoris DSM 100320.</title>
        <authorList>
            <person name="Poehlein A."/>
            <person name="Daniel R."/>
        </authorList>
    </citation>
    <scope>NUCLEOTIDE SEQUENCE [LARGE SCALE GENOMIC DNA]</scope>
    <source>
        <strain evidence="2 3">DSM 100320</strain>
    </source>
</reference>
<dbReference type="Proteomes" id="UP000239706">
    <property type="component" value="Unassembled WGS sequence"/>
</dbReference>
<gene>
    <name evidence="2" type="ORF">CLLI_00440</name>
</gene>
<comment type="caution">
    <text evidence="2">The sequence shown here is derived from an EMBL/GenBank/DDBJ whole genome shotgun (WGS) entry which is preliminary data.</text>
</comment>